<organism evidence="6 7">
    <name type="scientific">Rehmannia glutinosa</name>
    <name type="common">Chinese foxglove</name>
    <dbReference type="NCBI Taxonomy" id="99300"/>
    <lineage>
        <taxon>Eukaryota</taxon>
        <taxon>Viridiplantae</taxon>
        <taxon>Streptophyta</taxon>
        <taxon>Embryophyta</taxon>
        <taxon>Tracheophyta</taxon>
        <taxon>Spermatophyta</taxon>
        <taxon>Magnoliopsida</taxon>
        <taxon>eudicotyledons</taxon>
        <taxon>Gunneridae</taxon>
        <taxon>Pentapetalae</taxon>
        <taxon>asterids</taxon>
        <taxon>lamiids</taxon>
        <taxon>Lamiales</taxon>
        <taxon>Orobanchaceae</taxon>
        <taxon>Rehmannieae</taxon>
        <taxon>Rehmannia</taxon>
    </lineage>
</organism>
<keyword evidence="7" id="KW-1185">Reference proteome</keyword>
<dbReference type="InterPro" id="IPR001360">
    <property type="entry name" value="Glyco_hydro_1"/>
</dbReference>
<feature type="compositionally biased region" description="Polar residues" evidence="5">
    <location>
        <begin position="1"/>
        <end position="11"/>
    </location>
</feature>
<accession>A0ABR0VWP1</accession>
<name>A0ABR0VWP1_REHGL</name>
<dbReference type="Gene3D" id="3.20.20.80">
    <property type="entry name" value="Glycosidases"/>
    <property type="match status" value="1"/>
</dbReference>
<keyword evidence="2" id="KW-0378">Hydrolase</keyword>
<dbReference type="EMBL" id="JABTTQ020000362">
    <property type="protein sequence ID" value="KAK6139733.1"/>
    <property type="molecule type" value="Genomic_DNA"/>
</dbReference>
<sequence length="174" mass="19588">MANNQNMSTDVTDLGHNKQPGKKLSRYDFPEDFLFGAASSAYQEDVALMKKLGLDTYRFSISWSRILPCGRLGGGINREGVKFYNDLIDLLLAAGMILLSMQMYASFEFGDRVKHWITINESWTYAHNGYATELFRQTWFTFKQPIGNGVANGVARYRSAPVVDNTHIGGNSRD</sequence>
<dbReference type="Proteomes" id="UP001318860">
    <property type="component" value="Unassembled WGS sequence"/>
</dbReference>
<reference evidence="6 7" key="1">
    <citation type="journal article" date="2021" name="Comput. Struct. Biotechnol. J.">
        <title>De novo genome assembly of the potent medicinal plant Rehmannia glutinosa using nanopore technology.</title>
        <authorList>
            <person name="Ma L."/>
            <person name="Dong C."/>
            <person name="Song C."/>
            <person name="Wang X."/>
            <person name="Zheng X."/>
            <person name="Niu Y."/>
            <person name="Chen S."/>
            <person name="Feng W."/>
        </authorList>
    </citation>
    <scope>NUCLEOTIDE SEQUENCE [LARGE SCALE GENOMIC DNA]</scope>
    <source>
        <strain evidence="6">DH-2019</strain>
    </source>
</reference>
<evidence type="ECO:0000256" key="4">
    <source>
        <dbReference type="RuleBase" id="RU003690"/>
    </source>
</evidence>
<comment type="similarity">
    <text evidence="1 4">Belongs to the glycosyl hydrolase 1 family.</text>
</comment>
<evidence type="ECO:0000313" key="6">
    <source>
        <dbReference type="EMBL" id="KAK6139733.1"/>
    </source>
</evidence>
<protein>
    <submittedName>
        <fullName evidence="6">Uncharacterized protein</fullName>
    </submittedName>
</protein>
<dbReference type="PANTHER" id="PTHR10353">
    <property type="entry name" value="GLYCOSYL HYDROLASE"/>
    <property type="match status" value="1"/>
</dbReference>
<evidence type="ECO:0000256" key="3">
    <source>
        <dbReference type="ARBA" id="ARBA00023295"/>
    </source>
</evidence>
<gene>
    <name evidence="6" type="ORF">DH2020_026526</name>
</gene>
<evidence type="ECO:0000256" key="5">
    <source>
        <dbReference type="SAM" id="MobiDB-lite"/>
    </source>
</evidence>
<dbReference type="PANTHER" id="PTHR10353:SF137">
    <property type="entry name" value="MYROSINASE 3-RELATED"/>
    <property type="match status" value="1"/>
</dbReference>
<evidence type="ECO:0000256" key="2">
    <source>
        <dbReference type="ARBA" id="ARBA00022801"/>
    </source>
</evidence>
<feature type="region of interest" description="Disordered" evidence="5">
    <location>
        <begin position="1"/>
        <end position="22"/>
    </location>
</feature>
<comment type="caution">
    <text evidence="6">The sequence shown here is derived from an EMBL/GenBank/DDBJ whole genome shotgun (WGS) entry which is preliminary data.</text>
</comment>
<evidence type="ECO:0000313" key="7">
    <source>
        <dbReference type="Proteomes" id="UP001318860"/>
    </source>
</evidence>
<keyword evidence="3" id="KW-0326">Glycosidase</keyword>
<evidence type="ECO:0000256" key="1">
    <source>
        <dbReference type="ARBA" id="ARBA00010838"/>
    </source>
</evidence>
<dbReference type="Pfam" id="PF00232">
    <property type="entry name" value="Glyco_hydro_1"/>
    <property type="match status" value="1"/>
</dbReference>
<dbReference type="SUPFAM" id="SSF51445">
    <property type="entry name" value="(Trans)glycosidases"/>
    <property type="match status" value="1"/>
</dbReference>
<dbReference type="InterPro" id="IPR017853">
    <property type="entry name" value="GH"/>
</dbReference>
<proteinExistence type="inferred from homology"/>